<name>A0A081NZM1_9BACL</name>
<dbReference type="SUPFAM" id="SSF56801">
    <property type="entry name" value="Acetyl-CoA synthetase-like"/>
    <property type="match status" value="1"/>
</dbReference>
<dbReference type="InterPro" id="IPR042099">
    <property type="entry name" value="ANL_N_sf"/>
</dbReference>
<proteinExistence type="predicted"/>
<gene>
    <name evidence="1" type="ORF">ET33_11430</name>
</gene>
<dbReference type="EMBL" id="JNVM01000018">
    <property type="protein sequence ID" value="KEQ23894.1"/>
    <property type="molecule type" value="Genomic_DNA"/>
</dbReference>
<dbReference type="eggNOG" id="COG0365">
    <property type="taxonomic scope" value="Bacteria"/>
</dbReference>
<reference evidence="1 2" key="1">
    <citation type="submission" date="2014-06" db="EMBL/GenBank/DDBJ databases">
        <title>Draft genome sequence of Paenibacillus sp. MSt1.</title>
        <authorList>
            <person name="Aw Y.K."/>
            <person name="Ong K.S."/>
            <person name="Gan H.M."/>
            <person name="Lee S.M."/>
        </authorList>
    </citation>
    <scope>NUCLEOTIDE SEQUENCE [LARGE SCALE GENOMIC DNA]</scope>
    <source>
        <strain evidence="1 2">MSt1</strain>
    </source>
</reference>
<protein>
    <submittedName>
        <fullName evidence="1">Uncharacterized protein</fullName>
    </submittedName>
</protein>
<sequence length="66" mass="7220">MAIKPGAMGKPIPGVDAAILDDEGRILEPYCMGNLAIKTAWPSMMRRVLKAWELNLPTGDMSTMED</sequence>
<dbReference type="Proteomes" id="UP000028123">
    <property type="component" value="Unassembled WGS sequence"/>
</dbReference>
<keyword evidence="2" id="KW-1185">Reference proteome</keyword>
<organism evidence="1 2">
    <name type="scientific">Paenibacillus tyrfis</name>
    <dbReference type="NCBI Taxonomy" id="1501230"/>
    <lineage>
        <taxon>Bacteria</taxon>
        <taxon>Bacillati</taxon>
        <taxon>Bacillota</taxon>
        <taxon>Bacilli</taxon>
        <taxon>Bacillales</taxon>
        <taxon>Paenibacillaceae</taxon>
        <taxon>Paenibacillus</taxon>
    </lineage>
</organism>
<dbReference type="Gene3D" id="3.40.50.12780">
    <property type="entry name" value="N-terminal domain of ligase-like"/>
    <property type="match status" value="1"/>
</dbReference>
<dbReference type="AlphaFoldDB" id="A0A081NZM1"/>
<evidence type="ECO:0000313" key="2">
    <source>
        <dbReference type="Proteomes" id="UP000028123"/>
    </source>
</evidence>
<accession>A0A081NZM1</accession>
<evidence type="ECO:0000313" key="1">
    <source>
        <dbReference type="EMBL" id="KEQ23894.1"/>
    </source>
</evidence>
<comment type="caution">
    <text evidence="1">The sequence shown here is derived from an EMBL/GenBank/DDBJ whole genome shotgun (WGS) entry which is preliminary data.</text>
</comment>